<gene>
    <name evidence="7" type="primary">cysP</name>
    <name evidence="7" type="ORF">GCM10007071_22540</name>
</gene>
<evidence type="ECO:0000313" key="7">
    <source>
        <dbReference type="EMBL" id="GGY74863.1"/>
    </source>
</evidence>
<dbReference type="Pfam" id="PF13531">
    <property type="entry name" value="SBP_bac_11"/>
    <property type="match status" value="1"/>
</dbReference>
<evidence type="ECO:0000256" key="4">
    <source>
        <dbReference type="ARBA" id="ARBA00022729"/>
    </source>
</evidence>
<dbReference type="EMBL" id="BMXV01000005">
    <property type="protein sequence ID" value="GGY74863.1"/>
    <property type="molecule type" value="Genomic_DNA"/>
</dbReference>
<accession>A0ABQ3B5Z3</accession>
<evidence type="ECO:0000256" key="5">
    <source>
        <dbReference type="ARBA" id="ARBA00022764"/>
    </source>
</evidence>
<protein>
    <submittedName>
        <fullName evidence="7">Thiosulfate transporter subunit</fullName>
    </submittedName>
</protein>
<dbReference type="NCBIfam" id="NF008022">
    <property type="entry name" value="PRK10752.1"/>
    <property type="match status" value="1"/>
</dbReference>
<dbReference type="CDD" id="cd01005">
    <property type="entry name" value="PBP2_CysP"/>
    <property type="match status" value="1"/>
</dbReference>
<dbReference type="RefSeq" id="WP_189576467.1">
    <property type="nucleotide sequence ID" value="NZ_BMXV01000005.1"/>
</dbReference>
<evidence type="ECO:0000256" key="3">
    <source>
        <dbReference type="ARBA" id="ARBA00022448"/>
    </source>
</evidence>
<keyword evidence="4 6" id="KW-0732">Signal</keyword>
<sequence length="344" mass="38636">MSHSILSIFKTRKGLWFSALALTVSMVGPASAQEREILNSSYDIARELFAEYNELFSEHWQEKTGETVNIQQSHAGSSKQARAILQGLGADVVTYNQVTDVNILAERGNLIPDDWASRLPNNSSPYYSTMAFLVREGNPKNIENWDDLVREDVELIMPNPKTSGNGRYTYLAALGYAQDEFGDNQEKIDAFLSDLLGQVKVFDSGGRGATTTFVERGLGDVLLTFESEVNNIPELNPGQNFEVVVPKVSFLAEFPVTWIDRNIEKKGTEELAKAYLEYLYSEEAQRMLTGFNYRVHNETVKAEVADKFPEVKLMPIQDIAGSWKNAMETHFASGGKLDQLQRQR</sequence>
<reference evidence="8" key="1">
    <citation type="journal article" date="2019" name="Int. J. Syst. Evol. Microbiol.">
        <title>The Global Catalogue of Microorganisms (GCM) 10K type strain sequencing project: providing services to taxonomists for standard genome sequencing and annotation.</title>
        <authorList>
            <consortium name="The Broad Institute Genomics Platform"/>
            <consortium name="The Broad Institute Genome Sequencing Center for Infectious Disease"/>
            <person name="Wu L."/>
            <person name="Ma J."/>
        </authorList>
    </citation>
    <scope>NUCLEOTIDE SEQUENCE [LARGE SCALE GENOMIC DNA]</scope>
    <source>
        <strain evidence="8">KCTC 22280</strain>
    </source>
</reference>
<keyword evidence="5" id="KW-0574">Periplasm</keyword>
<dbReference type="PANTHER" id="PTHR30368:SF1">
    <property type="entry name" value="THIOSULFATE-BINDING PROTEIN"/>
    <property type="match status" value="1"/>
</dbReference>
<dbReference type="NCBIfam" id="TIGR00971">
    <property type="entry name" value="3a0106s03"/>
    <property type="match status" value="1"/>
</dbReference>
<dbReference type="SUPFAM" id="SSF53850">
    <property type="entry name" value="Periplasmic binding protein-like II"/>
    <property type="match status" value="1"/>
</dbReference>
<keyword evidence="3" id="KW-0813">Transport</keyword>
<keyword evidence="8" id="KW-1185">Reference proteome</keyword>
<evidence type="ECO:0000256" key="6">
    <source>
        <dbReference type="SAM" id="SignalP"/>
    </source>
</evidence>
<feature type="chain" id="PRO_5045826746" evidence="6">
    <location>
        <begin position="33"/>
        <end position="344"/>
    </location>
</feature>
<dbReference type="PANTHER" id="PTHR30368">
    <property type="entry name" value="SULFATE-BINDING PROTEIN"/>
    <property type="match status" value="1"/>
</dbReference>
<organism evidence="7 8">
    <name type="scientific">Marinobacter zhanjiangensis</name>
    <dbReference type="NCBI Taxonomy" id="578215"/>
    <lineage>
        <taxon>Bacteria</taxon>
        <taxon>Pseudomonadati</taxon>
        <taxon>Pseudomonadota</taxon>
        <taxon>Gammaproteobacteria</taxon>
        <taxon>Pseudomonadales</taxon>
        <taxon>Marinobacteraceae</taxon>
        <taxon>Marinobacter</taxon>
    </lineage>
</organism>
<comment type="subcellular location">
    <subcellularLocation>
        <location evidence="1">Periplasm</location>
    </subcellularLocation>
</comment>
<proteinExistence type="inferred from homology"/>
<dbReference type="Gene3D" id="3.40.190.10">
    <property type="entry name" value="Periplasmic binding protein-like II"/>
    <property type="match status" value="2"/>
</dbReference>
<evidence type="ECO:0000256" key="1">
    <source>
        <dbReference type="ARBA" id="ARBA00004418"/>
    </source>
</evidence>
<dbReference type="Proteomes" id="UP000601597">
    <property type="component" value="Unassembled WGS sequence"/>
</dbReference>
<comment type="caution">
    <text evidence="7">The sequence shown here is derived from an EMBL/GenBank/DDBJ whole genome shotgun (WGS) entry which is preliminary data.</text>
</comment>
<comment type="similarity">
    <text evidence="2">Belongs to the prokaryotic sulfate-binding protein family.</text>
</comment>
<dbReference type="NCBIfam" id="NF008106">
    <property type="entry name" value="PRK10852.1"/>
    <property type="match status" value="1"/>
</dbReference>
<feature type="signal peptide" evidence="6">
    <location>
        <begin position="1"/>
        <end position="32"/>
    </location>
</feature>
<name>A0ABQ3B5Z3_9GAMM</name>
<evidence type="ECO:0000313" key="8">
    <source>
        <dbReference type="Proteomes" id="UP000601597"/>
    </source>
</evidence>
<dbReference type="InterPro" id="IPR005669">
    <property type="entry name" value="Thiosulph/SO4-bd"/>
</dbReference>
<evidence type="ECO:0000256" key="2">
    <source>
        <dbReference type="ARBA" id="ARBA00006099"/>
    </source>
</evidence>